<reference evidence="8" key="1">
    <citation type="submission" date="2019-08" db="EMBL/GenBank/DDBJ databases">
        <authorList>
            <person name="Kucharzyk K."/>
            <person name="Murdoch R.W."/>
            <person name="Higgins S."/>
            <person name="Loffler F."/>
        </authorList>
    </citation>
    <scope>NUCLEOTIDE SEQUENCE</scope>
</reference>
<dbReference type="InterPro" id="IPR013249">
    <property type="entry name" value="RNA_pol_sigma70_r4_t2"/>
</dbReference>
<dbReference type="PANTHER" id="PTHR43133">
    <property type="entry name" value="RNA POLYMERASE ECF-TYPE SIGMA FACTO"/>
    <property type="match status" value="1"/>
</dbReference>
<dbReference type="Pfam" id="PF04542">
    <property type="entry name" value="Sigma70_r2"/>
    <property type="match status" value="1"/>
</dbReference>
<evidence type="ECO:0000256" key="4">
    <source>
        <dbReference type="ARBA" id="ARBA00023125"/>
    </source>
</evidence>
<keyword evidence="4" id="KW-0238">DNA-binding</keyword>
<evidence type="ECO:0000256" key="2">
    <source>
        <dbReference type="ARBA" id="ARBA00023015"/>
    </source>
</evidence>
<evidence type="ECO:0000256" key="3">
    <source>
        <dbReference type="ARBA" id="ARBA00023082"/>
    </source>
</evidence>
<dbReference type="Gene3D" id="1.10.1740.10">
    <property type="match status" value="1"/>
</dbReference>
<dbReference type="Pfam" id="PF08281">
    <property type="entry name" value="Sigma70_r4_2"/>
    <property type="match status" value="1"/>
</dbReference>
<evidence type="ECO:0000256" key="1">
    <source>
        <dbReference type="ARBA" id="ARBA00010641"/>
    </source>
</evidence>
<dbReference type="InterPro" id="IPR036388">
    <property type="entry name" value="WH-like_DNA-bd_sf"/>
</dbReference>
<dbReference type="InterPro" id="IPR000838">
    <property type="entry name" value="RNA_pol_sigma70_ECF_CS"/>
</dbReference>
<dbReference type="NCBIfam" id="TIGR02937">
    <property type="entry name" value="sigma70-ECF"/>
    <property type="match status" value="1"/>
</dbReference>
<sequence length="174" mass="20243">MRNLTEMYMELSAPIFSYLLRLSGDYDLAEELTQETFLGALQALPKFREEASVKTWLYAIARNTYLSKINKSHPKGIVFTSFDEEFLDGGERSADPAEQLLQKEQSLTMQRAIYCLPETYRTVIILREFEELSYGEIAKILGKTENWVRVTFFRAKQKLREAYADLERGKESED</sequence>
<dbReference type="PROSITE" id="PS01063">
    <property type="entry name" value="SIGMA70_ECF"/>
    <property type="match status" value="1"/>
</dbReference>
<dbReference type="AlphaFoldDB" id="A0A644U5J8"/>
<accession>A0A644U5J8</accession>
<dbReference type="InterPro" id="IPR013324">
    <property type="entry name" value="RNA_pol_sigma_r3/r4-like"/>
</dbReference>
<proteinExistence type="inferred from homology"/>
<name>A0A644U5J8_9ZZZZ</name>
<dbReference type="CDD" id="cd06171">
    <property type="entry name" value="Sigma70_r4"/>
    <property type="match status" value="1"/>
</dbReference>
<dbReference type="InterPro" id="IPR014284">
    <property type="entry name" value="RNA_pol_sigma-70_dom"/>
</dbReference>
<dbReference type="SUPFAM" id="SSF88946">
    <property type="entry name" value="Sigma2 domain of RNA polymerase sigma factors"/>
    <property type="match status" value="1"/>
</dbReference>
<dbReference type="Gene3D" id="1.10.10.10">
    <property type="entry name" value="Winged helix-like DNA-binding domain superfamily/Winged helix DNA-binding domain"/>
    <property type="match status" value="1"/>
</dbReference>
<keyword evidence="5" id="KW-0804">Transcription</keyword>
<evidence type="ECO:0000256" key="5">
    <source>
        <dbReference type="ARBA" id="ARBA00023163"/>
    </source>
</evidence>
<feature type="domain" description="RNA polymerase sigma factor 70 region 4 type 2" evidence="7">
    <location>
        <begin position="109"/>
        <end position="159"/>
    </location>
</feature>
<evidence type="ECO:0000259" key="7">
    <source>
        <dbReference type="Pfam" id="PF08281"/>
    </source>
</evidence>
<dbReference type="PANTHER" id="PTHR43133:SF8">
    <property type="entry name" value="RNA POLYMERASE SIGMA FACTOR HI_1459-RELATED"/>
    <property type="match status" value="1"/>
</dbReference>
<dbReference type="InterPro" id="IPR007627">
    <property type="entry name" value="RNA_pol_sigma70_r2"/>
</dbReference>
<dbReference type="InterPro" id="IPR039425">
    <property type="entry name" value="RNA_pol_sigma-70-like"/>
</dbReference>
<gene>
    <name evidence="8" type="primary">ylaC_2</name>
    <name evidence="8" type="ORF">SDC9_20008</name>
</gene>
<organism evidence="8">
    <name type="scientific">bioreactor metagenome</name>
    <dbReference type="NCBI Taxonomy" id="1076179"/>
    <lineage>
        <taxon>unclassified sequences</taxon>
        <taxon>metagenomes</taxon>
        <taxon>ecological metagenomes</taxon>
    </lineage>
</organism>
<dbReference type="GO" id="GO:0003677">
    <property type="term" value="F:DNA binding"/>
    <property type="evidence" value="ECO:0007669"/>
    <property type="project" value="UniProtKB-KW"/>
</dbReference>
<comment type="similarity">
    <text evidence="1">Belongs to the sigma-70 factor family. ECF subfamily.</text>
</comment>
<comment type="caution">
    <text evidence="8">The sequence shown here is derived from an EMBL/GenBank/DDBJ whole genome shotgun (WGS) entry which is preliminary data.</text>
</comment>
<dbReference type="GO" id="GO:0016987">
    <property type="term" value="F:sigma factor activity"/>
    <property type="evidence" value="ECO:0007669"/>
    <property type="project" value="UniProtKB-KW"/>
</dbReference>
<dbReference type="EMBL" id="VSSQ01000079">
    <property type="protein sequence ID" value="MPL74197.1"/>
    <property type="molecule type" value="Genomic_DNA"/>
</dbReference>
<dbReference type="InterPro" id="IPR013325">
    <property type="entry name" value="RNA_pol_sigma_r2"/>
</dbReference>
<keyword evidence="2" id="KW-0805">Transcription regulation</keyword>
<keyword evidence="3" id="KW-0731">Sigma factor</keyword>
<protein>
    <submittedName>
        <fullName evidence="8">RNA polymerase sigma factor YlaC</fullName>
    </submittedName>
</protein>
<feature type="domain" description="RNA polymerase sigma-70 region 2" evidence="6">
    <location>
        <begin position="8"/>
        <end position="71"/>
    </location>
</feature>
<dbReference type="GO" id="GO:0006352">
    <property type="term" value="P:DNA-templated transcription initiation"/>
    <property type="evidence" value="ECO:0007669"/>
    <property type="project" value="InterPro"/>
</dbReference>
<dbReference type="SUPFAM" id="SSF88659">
    <property type="entry name" value="Sigma3 and sigma4 domains of RNA polymerase sigma factors"/>
    <property type="match status" value="1"/>
</dbReference>
<evidence type="ECO:0000259" key="6">
    <source>
        <dbReference type="Pfam" id="PF04542"/>
    </source>
</evidence>
<evidence type="ECO:0000313" key="8">
    <source>
        <dbReference type="EMBL" id="MPL74197.1"/>
    </source>
</evidence>